<sequence length="109" mass="12067">MTTRMGFQYAIQSDGGGLRDRNDPKKGEKRGKIPSIKEFTQGSAISQRQVLEIPIISEPELELNMSNSNREKSHSYSSNRHIHEPVEAVLHGLQGQILGNGATNAPRND</sequence>
<reference evidence="2" key="1">
    <citation type="submission" date="2021-03" db="EMBL/GenBank/DDBJ databases">
        <title>Draft genome sequence of rust myrtle Austropuccinia psidii MF-1, a brazilian biotype.</title>
        <authorList>
            <person name="Quecine M.C."/>
            <person name="Pachon D.M.R."/>
            <person name="Bonatelli M.L."/>
            <person name="Correr F.H."/>
            <person name="Franceschini L.M."/>
            <person name="Leite T.F."/>
            <person name="Margarido G.R.A."/>
            <person name="Almeida C.A."/>
            <person name="Ferrarezi J.A."/>
            <person name="Labate C.A."/>
        </authorList>
    </citation>
    <scope>NUCLEOTIDE SEQUENCE</scope>
    <source>
        <strain evidence="2">MF-1</strain>
    </source>
</reference>
<accession>A0A9Q3IN66</accession>
<feature type="region of interest" description="Disordered" evidence="1">
    <location>
        <begin position="1"/>
        <end position="34"/>
    </location>
</feature>
<organism evidence="2 3">
    <name type="scientific">Austropuccinia psidii MF-1</name>
    <dbReference type="NCBI Taxonomy" id="1389203"/>
    <lineage>
        <taxon>Eukaryota</taxon>
        <taxon>Fungi</taxon>
        <taxon>Dikarya</taxon>
        <taxon>Basidiomycota</taxon>
        <taxon>Pucciniomycotina</taxon>
        <taxon>Pucciniomycetes</taxon>
        <taxon>Pucciniales</taxon>
        <taxon>Sphaerophragmiaceae</taxon>
        <taxon>Austropuccinia</taxon>
    </lineage>
</organism>
<proteinExistence type="predicted"/>
<evidence type="ECO:0000256" key="1">
    <source>
        <dbReference type="SAM" id="MobiDB-lite"/>
    </source>
</evidence>
<keyword evidence="3" id="KW-1185">Reference proteome</keyword>
<gene>
    <name evidence="2" type="ORF">O181_086160</name>
</gene>
<dbReference type="Proteomes" id="UP000765509">
    <property type="component" value="Unassembled WGS sequence"/>
</dbReference>
<evidence type="ECO:0000313" key="3">
    <source>
        <dbReference type="Proteomes" id="UP000765509"/>
    </source>
</evidence>
<name>A0A9Q3IN66_9BASI</name>
<feature type="compositionally biased region" description="Basic and acidic residues" evidence="1">
    <location>
        <begin position="17"/>
        <end position="26"/>
    </location>
</feature>
<dbReference type="EMBL" id="AVOT02051441">
    <property type="protein sequence ID" value="MBW0546445.1"/>
    <property type="molecule type" value="Genomic_DNA"/>
</dbReference>
<dbReference type="AlphaFoldDB" id="A0A9Q3IN66"/>
<evidence type="ECO:0000313" key="2">
    <source>
        <dbReference type="EMBL" id="MBW0546445.1"/>
    </source>
</evidence>
<comment type="caution">
    <text evidence="2">The sequence shown here is derived from an EMBL/GenBank/DDBJ whole genome shotgun (WGS) entry which is preliminary data.</text>
</comment>
<protein>
    <submittedName>
        <fullName evidence="2">Uncharacterized protein</fullName>
    </submittedName>
</protein>